<evidence type="ECO:0000313" key="4">
    <source>
        <dbReference type="Proteomes" id="UP000001996"/>
    </source>
</evidence>
<dbReference type="GO" id="GO:0005829">
    <property type="term" value="C:cytosol"/>
    <property type="evidence" value="ECO:0007669"/>
    <property type="project" value="UniProtKB-ARBA"/>
</dbReference>
<dbReference type="FunFam" id="3.20.20.100:FF:000004">
    <property type="entry name" value="Oxidoreductase, aldo/keto reductase"/>
    <property type="match status" value="1"/>
</dbReference>
<dbReference type="GeneID" id="5234416"/>
<dbReference type="InterPro" id="IPR050523">
    <property type="entry name" value="AKR_Detox_Biosynth"/>
</dbReference>
<dbReference type="HOGENOM" id="CLU_023205_2_0_1"/>
<dbReference type="FunCoup" id="A5DWR9">
    <property type="interactions" value="128"/>
</dbReference>
<dbReference type="InterPro" id="IPR023210">
    <property type="entry name" value="NADP_OxRdtase_dom"/>
</dbReference>
<dbReference type="KEGG" id="lel:PVL30_001781"/>
<protein>
    <recommendedName>
        <fullName evidence="2">NADP-dependent oxidoreductase domain-containing protein</fullName>
    </recommendedName>
</protein>
<dbReference type="PANTHER" id="PTHR43364">
    <property type="entry name" value="NADH-SPECIFIC METHYLGLYOXAL REDUCTASE-RELATED"/>
    <property type="match status" value="1"/>
</dbReference>
<accession>A5DWR9</accession>
<feature type="domain" description="NADP-dependent oxidoreductase" evidence="2">
    <location>
        <begin position="20"/>
        <end position="342"/>
    </location>
</feature>
<dbReference type="AlphaFoldDB" id="A5DWR9"/>
<dbReference type="Proteomes" id="UP000001996">
    <property type="component" value="Unassembled WGS sequence"/>
</dbReference>
<dbReference type="Gene3D" id="3.20.20.100">
    <property type="entry name" value="NADP-dependent oxidoreductase domain"/>
    <property type="match status" value="1"/>
</dbReference>
<dbReference type="PANTHER" id="PTHR43364:SF15">
    <property type="entry name" value="ARYL-ALCOHOL DEHYDROGENASE AAD16-RELATED"/>
    <property type="match status" value="1"/>
</dbReference>
<keyword evidence="4" id="KW-1185">Reference proteome</keyword>
<dbReference type="Pfam" id="PF00248">
    <property type="entry name" value="Aldo_ket_red"/>
    <property type="match status" value="1"/>
</dbReference>
<evidence type="ECO:0000256" key="1">
    <source>
        <dbReference type="ARBA" id="ARBA00023002"/>
    </source>
</evidence>
<proteinExistence type="predicted"/>
<name>A5DWR9_LODEL</name>
<dbReference type="SUPFAM" id="SSF51430">
    <property type="entry name" value="NAD(P)-linked oxidoreductase"/>
    <property type="match status" value="1"/>
</dbReference>
<dbReference type="OMA" id="RPDYNTD"/>
<gene>
    <name evidence="3" type="ORF">LELG_01806</name>
</gene>
<dbReference type="InParanoid" id="A5DWR9"/>
<dbReference type="STRING" id="379508.A5DWR9"/>
<organism evidence="3 4">
    <name type="scientific">Lodderomyces elongisporus (strain ATCC 11503 / CBS 2605 / JCM 1781 / NBRC 1676 / NRRL YB-4239)</name>
    <name type="common">Yeast</name>
    <name type="synonym">Saccharomyces elongisporus</name>
    <dbReference type="NCBI Taxonomy" id="379508"/>
    <lineage>
        <taxon>Eukaryota</taxon>
        <taxon>Fungi</taxon>
        <taxon>Dikarya</taxon>
        <taxon>Ascomycota</taxon>
        <taxon>Saccharomycotina</taxon>
        <taxon>Pichiomycetes</taxon>
        <taxon>Debaryomycetaceae</taxon>
        <taxon>Candida/Lodderomyces clade</taxon>
        <taxon>Lodderomyces</taxon>
    </lineage>
</organism>
<dbReference type="VEuPathDB" id="FungiDB:LELG_01806"/>
<reference evidence="3 4" key="1">
    <citation type="journal article" date="2009" name="Nature">
        <title>Evolution of pathogenicity and sexual reproduction in eight Candida genomes.</title>
        <authorList>
            <person name="Butler G."/>
            <person name="Rasmussen M.D."/>
            <person name="Lin M.F."/>
            <person name="Santos M.A."/>
            <person name="Sakthikumar S."/>
            <person name="Munro C.A."/>
            <person name="Rheinbay E."/>
            <person name="Grabherr M."/>
            <person name="Forche A."/>
            <person name="Reedy J.L."/>
            <person name="Agrafioti I."/>
            <person name="Arnaud M.B."/>
            <person name="Bates S."/>
            <person name="Brown A.J."/>
            <person name="Brunke S."/>
            <person name="Costanzo M.C."/>
            <person name="Fitzpatrick D.A."/>
            <person name="de Groot P.W."/>
            <person name="Harris D."/>
            <person name="Hoyer L.L."/>
            <person name="Hube B."/>
            <person name="Klis F.M."/>
            <person name="Kodira C."/>
            <person name="Lennard N."/>
            <person name="Logue M.E."/>
            <person name="Martin R."/>
            <person name="Neiman A.M."/>
            <person name="Nikolaou E."/>
            <person name="Quail M.A."/>
            <person name="Quinn J."/>
            <person name="Santos M.C."/>
            <person name="Schmitzberger F.F."/>
            <person name="Sherlock G."/>
            <person name="Shah P."/>
            <person name="Silverstein K.A."/>
            <person name="Skrzypek M.S."/>
            <person name="Soll D."/>
            <person name="Staggs R."/>
            <person name="Stansfield I."/>
            <person name="Stumpf M.P."/>
            <person name="Sudbery P.E."/>
            <person name="Srikantha T."/>
            <person name="Zeng Q."/>
            <person name="Berman J."/>
            <person name="Berriman M."/>
            <person name="Heitman J."/>
            <person name="Gow N.A."/>
            <person name="Lorenz M.C."/>
            <person name="Birren B.W."/>
            <person name="Kellis M."/>
            <person name="Cuomo C.A."/>
        </authorList>
    </citation>
    <scope>NUCLEOTIDE SEQUENCE [LARGE SCALE GENOMIC DNA]</scope>
    <source>
        <strain evidence="4">ATCC 11503 / BCRC 21390 / CBS 2605 / JCM 1781 / NBRC 1676 / NRRL YB-4239</strain>
    </source>
</reference>
<evidence type="ECO:0000259" key="2">
    <source>
        <dbReference type="Pfam" id="PF00248"/>
    </source>
</evidence>
<dbReference type="CDD" id="cd19079">
    <property type="entry name" value="AKR_EcYajO-like"/>
    <property type="match status" value="1"/>
</dbReference>
<dbReference type="EMBL" id="CH981525">
    <property type="protein sequence ID" value="EDK43627.1"/>
    <property type="molecule type" value="Genomic_DNA"/>
</dbReference>
<dbReference type="OrthoDB" id="48988at2759"/>
<keyword evidence="1" id="KW-0560">Oxidoreductase</keyword>
<dbReference type="GO" id="GO:0016491">
    <property type="term" value="F:oxidoreductase activity"/>
    <property type="evidence" value="ECO:0007669"/>
    <property type="project" value="UniProtKB-KW"/>
</dbReference>
<dbReference type="InterPro" id="IPR036812">
    <property type="entry name" value="NAD(P)_OxRdtase_dom_sf"/>
</dbReference>
<sequence>MSIQLEYNNLGESGLKIAPLIVGCMTFGSKKWNDWVIEDEEEIFGILKKCYDAGLNTFDTADVYSNGLSEIILGKFLKKYDIPRENVVILSKCFFYTNTNDVGSNSLKTATLNEAQVVNSRGLSRKHILDAAKASVERLGTYMDVYQIHRYDPTTPNHEIMRALNDVVEAGYTRYIGASSMRAVEFAQLQFVAEKHGWHKFISMQNYYNLLYREEEREMIPFCKNNDISKVGIIPWSPIARGVLARPVGKSSDLNSSRVKSDQTFARVGLDKLSDVDIEIIKRVEKIANDHQESMAGIATAWSLAKGCNPIVGVNSQKRVDDLLRATQIKLSEKEIEYLEESYVPKAYVA</sequence>
<dbReference type="eggNOG" id="KOG1575">
    <property type="taxonomic scope" value="Eukaryota"/>
</dbReference>
<evidence type="ECO:0000313" key="3">
    <source>
        <dbReference type="EMBL" id="EDK43627.1"/>
    </source>
</evidence>